<sequence length="295" mass="33789">MEVTGGKDLISSLPDDILVRILSFLPVEFTIRTSILSTRWRHLWKHNLVIDFTMSTYRLLDSEDYSFVSRFLALHRAPKLQRFAICRSGCKGFVPEVELWVAFAATRDVQELEIIFYDVYFEVPLSLYAAKSIKSLYLSGVCFSSPPNFNGFFLLKDLSIGFSGIGDEVVEAIVSSCPILESLTLQRCSGLNKVKIASRRLKRLVFDETELGELLELEIEAPNLVCFKYQGSVVTFCLKHHCVAEVELLYRMFLRTDIGYEREFQEADFGYVKTLMDDLSCVKYVIFPRLIVGVY</sequence>
<dbReference type="Pfam" id="PF23622">
    <property type="entry name" value="LRR_At1g61320_AtMIF1"/>
    <property type="match status" value="1"/>
</dbReference>
<dbReference type="Proteomes" id="UP000585474">
    <property type="component" value="Unassembled WGS sequence"/>
</dbReference>
<dbReference type="Gene3D" id="3.80.10.10">
    <property type="entry name" value="Ribonuclease Inhibitor"/>
    <property type="match status" value="1"/>
</dbReference>
<name>A0A7J0FH93_9ERIC</name>
<keyword evidence="3" id="KW-1185">Reference proteome</keyword>
<dbReference type="SUPFAM" id="SSF81383">
    <property type="entry name" value="F-box domain"/>
    <property type="match status" value="1"/>
</dbReference>
<comment type="caution">
    <text evidence="2">The sequence shown here is derived from an EMBL/GenBank/DDBJ whole genome shotgun (WGS) entry which is preliminary data.</text>
</comment>
<gene>
    <name evidence="2" type="ORF">Acr_12g0006060</name>
</gene>
<feature type="domain" description="F-box" evidence="1">
    <location>
        <begin position="7"/>
        <end position="60"/>
    </location>
</feature>
<dbReference type="InterPro" id="IPR032675">
    <property type="entry name" value="LRR_dom_sf"/>
</dbReference>
<dbReference type="PANTHER" id="PTHR34145:SF28">
    <property type="entry name" value="F-BOX DOMAIN-CONTAINING PROTEIN"/>
    <property type="match status" value="1"/>
</dbReference>
<evidence type="ECO:0000313" key="3">
    <source>
        <dbReference type="Proteomes" id="UP000585474"/>
    </source>
</evidence>
<dbReference type="InterPro" id="IPR053781">
    <property type="entry name" value="F-box_AtFBL13-like"/>
</dbReference>
<dbReference type="InterPro" id="IPR055357">
    <property type="entry name" value="LRR_At1g61320_AtMIF1"/>
</dbReference>
<dbReference type="InterPro" id="IPR036047">
    <property type="entry name" value="F-box-like_dom_sf"/>
</dbReference>
<dbReference type="AlphaFoldDB" id="A0A7J0FH93"/>
<proteinExistence type="predicted"/>
<dbReference type="SUPFAM" id="SSF52047">
    <property type="entry name" value="RNI-like"/>
    <property type="match status" value="1"/>
</dbReference>
<protein>
    <recommendedName>
        <fullName evidence="1">F-box domain-containing protein</fullName>
    </recommendedName>
</protein>
<dbReference type="Pfam" id="PF00646">
    <property type="entry name" value="F-box"/>
    <property type="match status" value="1"/>
</dbReference>
<evidence type="ECO:0000313" key="2">
    <source>
        <dbReference type="EMBL" id="GFY98065.1"/>
    </source>
</evidence>
<dbReference type="OrthoDB" id="1649164at2759"/>
<organism evidence="2 3">
    <name type="scientific">Actinidia rufa</name>
    <dbReference type="NCBI Taxonomy" id="165716"/>
    <lineage>
        <taxon>Eukaryota</taxon>
        <taxon>Viridiplantae</taxon>
        <taxon>Streptophyta</taxon>
        <taxon>Embryophyta</taxon>
        <taxon>Tracheophyta</taxon>
        <taxon>Spermatophyta</taxon>
        <taxon>Magnoliopsida</taxon>
        <taxon>eudicotyledons</taxon>
        <taxon>Gunneridae</taxon>
        <taxon>Pentapetalae</taxon>
        <taxon>asterids</taxon>
        <taxon>Ericales</taxon>
        <taxon>Actinidiaceae</taxon>
        <taxon>Actinidia</taxon>
    </lineage>
</organism>
<accession>A0A7J0FH93</accession>
<dbReference type="PANTHER" id="PTHR34145">
    <property type="entry name" value="OS02G0105600 PROTEIN"/>
    <property type="match status" value="1"/>
</dbReference>
<dbReference type="InterPro" id="IPR053772">
    <property type="entry name" value="At1g61320/At1g61330-like"/>
</dbReference>
<dbReference type="Gene3D" id="1.20.1280.50">
    <property type="match status" value="1"/>
</dbReference>
<evidence type="ECO:0000259" key="1">
    <source>
        <dbReference type="PROSITE" id="PS50181"/>
    </source>
</evidence>
<dbReference type="PROSITE" id="PS50181">
    <property type="entry name" value="FBOX"/>
    <property type="match status" value="1"/>
</dbReference>
<reference evidence="2 3" key="1">
    <citation type="submission" date="2019-07" db="EMBL/GenBank/DDBJ databases">
        <title>De Novo Assembly of kiwifruit Actinidia rufa.</title>
        <authorList>
            <person name="Sugita-Konishi S."/>
            <person name="Sato K."/>
            <person name="Mori E."/>
            <person name="Abe Y."/>
            <person name="Kisaki G."/>
            <person name="Hamano K."/>
            <person name="Suezawa K."/>
            <person name="Otani M."/>
            <person name="Fukuda T."/>
            <person name="Manabe T."/>
            <person name="Gomi K."/>
            <person name="Tabuchi M."/>
            <person name="Akimitsu K."/>
            <person name="Kataoka I."/>
        </authorList>
    </citation>
    <scope>NUCLEOTIDE SEQUENCE [LARGE SCALE GENOMIC DNA]</scope>
    <source>
        <strain evidence="3">cv. Fuchu</strain>
    </source>
</reference>
<dbReference type="EMBL" id="BJWL01000012">
    <property type="protein sequence ID" value="GFY98065.1"/>
    <property type="molecule type" value="Genomic_DNA"/>
</dbReference>
<dbReference type="InterPro" id="IPR001810">
    <property type="entry name" value="F-box_dom"/>
</dbReference>
<dbReference type="CDD" id="cd22160">
    <property type="entry name" value="F-box_AtFBL13-like"/>
    <property type="match status" value="1"/>
</dbReference>